<evidence type="ECO:0000313" key="1">
    <source>
        <dbReference type="EMBL" id="CAD8135312.1"/>
    </source>
</evidence>
<comment type="caution">
    <text evidence="1">The sequence shown here is derived from an EMBL/GenBank/DDBJ whole genome shotgun (WGS) entry which is preliminary data.</text>
</comment>
<dbReference type="AlphaFoldDB" id="A0A8S1S700"/>
<name>A0A8S1S700_PAROT</name>
<dbReference type="EMBL" id="CAJJDP010000005">
    <property type="protein sequence ID" value="CAD8135312.1"/>
    <property type="molecule type" value="Genomic_DNA"/>
</dbReference>
<sequence length="107" mass="12508">MNEASEFVGIVNSLEEIKNPANKNLIIQKQVLIMCSISCYVLQIMVQIKSSIIYSKSINNFSNDQQNQVKRLIIKFIHQQNRLNIVSLFQFWQIRSYLNNALLLDFN</sequence>
<organism evidence="1 2">
    <name type="scientific">Paramecium octaurelia</name>
    <dbReference type="NCBI Taxonomy" id="43137"/>
    <lineage>
        <taxon>Eukaryota</taxon>
        <taxon>Sar</taxon>
        <taxon>Alveolata</taxon>
        <taxon>Ciliophora</taxon>
        <taxon>Intramacronucleata</taxon>
        <taxon>Oligohymenophorea</taxon>
        <taxon>Peniculida</taxon>
        <taxon>Parameciidae</taxon>
        <taxon>Paramecium</taxon>
    </lineage>
</organism>
<proteinExistence type="predicted"/>
<gene>
    <name evidence="1" type="ORF">POCTA_138.1.T0060324</name>
</gene>
<dbReference type="Proteomes" id="UP000683925">
    <property type="component" value="Unassembled WGS sequence"/>
</dbReference>
<reference evidence="1" key="1">
    <citation type="submission" date="2021-01" db="EMBL/GenBank/DDBJ databases">
        <authorList>
            <consortium name="Genoscope - CEA"/>
            <person name="William W."/>
        </authorList>
    </citation>
    <scope>NUCLEOTIDE SEQUENCE</scope>
</reference>
<evidence type="ECO:0000313" key="2">
    <source>
        <dbReference type="Proteomes" id="UP000683925"/>
    </source>
</evidence>
<accession>A0A8S1S700</accession>
<protein>
    <submittedName>
        <fullName evidence="1">Uncharacterized protein</fullName>
    </submittedName>
</protein>
<keyword evidence="2" id="KW-1185">Reference proteome</keyword>